<dbReference type="AlphaFoldDB" id="A0A1J5QE20"/>
<dbReference type="SUPFAM" id="SSF47598">
    <property type="entry name" value="Ribbon-helix-helix"/>
    <property type="match status" value="1"/>
</dbReference>
<feature type="compositionally biased region" description="Basic and acidic residues" evidence="1">
    <location>
        <begin position="92"/>
        <end position="103"/>
    </location>
</feature>
<comment type="caution">
    <text evidence="2">The sequence shown here is derived from an EMBL/GenBank/DDBJ whole genome shotgun (WGS) entry which is preliminary data.</text>
</comment>
<reference evidence="2" key="1">
    <citation type="submission" date="2016-10" db="EMBL/GenBank/DDBJ databases">
        <title>Sequence of Gallionella enrichment culture.</title>
        <authorList>
            <person name="Poehlein A."/>
            <person name="Muehling M."/>
            <person name="Daniel R."/>
        </authorList>
    </citation>
    <scope>NUCLEOTIDE SEQUENCE</scope>
</reference>
<feature type="compositionally biased region" description="Polar residues" evidence="1">
    <location>
        <begin position="61"/>
        <end position="72"/>
    </location>
</feature>
<dbReference type="EMBL" id="MLJW01000878">
    <property type="protein sequence ID" value="OIQ81814.1"/>
    <property type="molecule type" value="Genomic_DNA"/>
</dbReference>
<gene>
    <name evidence="2" type="ORF">GALL_364120</name>
</gene>
<evidence type="ECO:0000256" key="1">
    <source>
        <dbReference type="SAM" id="MobiDB-lite"/>
    </source>
</evidence>
<organism evidence="2">
    <name type="scientific">mine drainage metagenome</name>
    <dbReference type="NCBI Taxonomy" id="410659"/>
    <lineage>
        <taxon>unclassified sequences</taxon>
        <taxon>metagenomes</taxon>
        <taxon>ecological metagenomes</taxon>
    </lineage>
</organism>
<sequence>MSAFPKRFEPDIEVNEIDLDTSDVRYRGEKLTEARADEVAADVLSRTPGRPSLSGKREPSPSLTVRLPQQSRSKLDTFARRHGKRPSQVVRDALDEYLSKHAG</sequence>
<evidence type="ECO:0000313" key="2">
    <source>
        <dbReference type="EMBL" id="OIQ81814.1"/>
    </source>
</evidence>
<dbReference type="GO" id="GO:0006355">
    <property type="term" value="P:regulation of DNA-templated transcription"/>
    <property type="evidence" value="ECO:0007669"/>
    <property type="project" value="InterPro"/>
</dbReference>
<proteinExistence type="predicted"/>
<accession>A0A1J5QE20</accession>
<name>A0A1J5QE20_9ZZZZ</name>
<evidence type="ECO:0008006" key="3">
    <source>
        <dbReference type="Google" id="ProtNLM"/>
    </source>
</evidence>
<protein>
    <recommendedName>
        <fullName evidence="3">Ribbon-helix-helix protein CopG domain-containing protein</fullName>
    </recommendedName>
</protein>
<dbReference type="InterPro" id="IPR010985">
    <property type="entry name" value="Ribbon_hlx_hlx"/>
</dbReference>
<feature type="region of interest" description="Disordered" evidence="1">
    <location>
        <begin position="41"/>
        <end position="103"/>
    </location>
</feature>